<evidence type="ECO:0000256" key="1">
    <source>
        <dbReference type="ARBA" id="ARBA00022630"/>
    </source>
</evidence>
<proteinExistence type="inferred from homology"/>
<keyword evidence="3" id="KW-0560">Oxidoreductase</keyword>
<evidence type="ECO:0000256" key="4">
    <source>
        <dbReference type="ARBA" id="ARBA00023033"/>
    </source>
</evidence>
<evidence type="ECO:0000256" key="2">
    <source>
        <dbReference type="ARBA" id="ARBA00022643"/>
    </source>
</evidence>
<dbReference type="PANTHER" id="PTHR30011">
    <property type="entry name" value="ALKANESULFONATE MONOOXYGENASE-RELATED"/>
    <property type="match status" value="1"/>
</dbReference>
<comment type="caution">
    <text evidence="7">The sequence shown here is derived from an EMBL/GenBank/DDBJ whole genome shotgun (WGS) entry which is preliminary data.</text>
</comment>
<organism evidence="7 8">
    <name type="scientific">Paraburkholderia translucens</name>
    <dbReference type="NCBI Taxonomy" id="2886945"/>
    <lineage>
        <taxon>Bacteria</taxon>
        <taxon>Pseudomonadati</taxon>
        <taxon>Pseudomonadota</taxon>
        <taxon>Betaproteobacteria</taxon>
        <taxon>Burkholderiales</taxon>
        <taxon>Burkholderiaceae</taxon>
        <taxon>Paraburkholderia</taxon>
    </lineage>
</organism>
<dbReference type="CDD" id="cd01095">
    <property type="entry name" value="Nitrilotriacetate_monoxgenase"/>
    <property type="match status" value="1"/>
</dbReference>
<evidence type="ECO:0000313" key="7">
    <source>
        <dbReference type="EMBL" id="MCC8402274.1"/>
    </source>
</evidence>
<evidence type="ECO:0000256" key="5">
    <source>
        <dbReference type="ARBA" id="ARBA00033748"/>
    </source>
</evidence>
<keyword evidence="2" id="KW-0288">FMN</keyword>
<reference evidence="7 8" key="1">
    <citation type="submission" date="2021-11" db="EMBL/GenBank/DDBJ databases">
        <authorList>
            <person name="Oh E.-T."/>
            <person name="Kim S.-B."/>
        </authorList>
    </citation>
    <scope>NUCLEOTIDE SEQUENCE [LARGE SCALE GENOMIC DNA]</scope>
    <source>
        <strain evidence="7 8">MMS20-SJTN17</strain>
    </source>
</reference>
<dbReference type="PANTHER" id="PTHR30011:SF16">
    <property type="entry name" value="C2H2 FINGER DOMAIN TRANSCRIPTION FACTOR (EUROFUNG)-RELATED"/>
    <property type="match status" value="1"/>
</dbReference>
<dbReference type="PIRSF" id="PIRSF000337">
    <property type="entry name" value="NTA_MOA"/>
    <property type="match status" value="1"/>
</dbReference>
<dbReference type="InterPro" id="IPR016215">
    <property type="entry name" value="NTA_MOA"/>
</dbReference>
<comment type="similarity">
    <text evidence="5">Belongs to the NtaA/SnaA/DszA monooxygenase family.</text>
</comment>
<dbReference type="Pfam" id="PF00296">
    <property type="entry name" value="Bac_luciferase"/>
    <property type="match status" value="1"/>
</dbReference>
<protein>
    <submittedName>
        <fullName evidence="7">LLM class flavin-dependent oxidoreductase</fullName>
    </submittedName>
</protein>
<dbReference type="InterPro" id="IPR051260">
    <property type="entry name" value="Diverse_substr_monoxygenases"/>
</dbReference>
<accession>A0ABS8KBX6</accession>
<dbReference type="InterPro" id="IPR011251">
    <property type="entry name" value="Luciferase-like_dom"/>
</dbReference>
<evidence type="ECO:0000259" key="6">
    <source>
        <dbReference type="Pfam" id="PF00296"/>
    </source>
</evidence>
<keyword evidence="8" id="KW-1185">Reference proteome</keyword>
<evidence type="ECO:0000256" key="3">
    <source>
        <dbReference type="ARBA" id="ARBA00023002"/>
    </source>
</evidence>
<dbReference type="Gene3D" id="3.20.20.30">
    <property type="entry name" value="Luciferase-like domain"/>
    <property type="match status" value="1"/>
</dbReference>
<name>A0ABS8KBX6_9BURK</name>
<dbReference type="Proteomes" id="UP001430614">
    <property type="component" value="Unassembled WGS sequence"/>
</dbReference>
<evidence type="ECO:0000313" key="8">
    <source>
        <dbReference type="Proteomes" id="UP001430614"/>
    </source>
</evidence>
<dbReference type="RefSeq" id="WP_230561140.1">
    <property type="nucleotide sequence ID" value="NZ_JAJITC010000005.1"/>
</dbReference>
<dbReference type="InterPro" id="IPR036661">
    <property type="entry name" value="Luciferase-like_sf"/>
</dbReference>
<sequence length="451" mass="50087">MSQRKGHLRLGAFLYPTGHHIAAWRHPDSPADAGRDFRHYVQLAQAAESAKFDLIFLADGSGTRGDNVEFLSRTAHSYVAQFEPLTLLSALAAVTEKIGLVGTASTTFNEPYHIARKFASLDHISGGRAGWNLVTSSSAHEAKNFNFDEHLAHARRYERAVEFAEVVEGLWDSWDEDAFVRDKAAGRYFDPAKRHVLDHRGEFFKVRGPLNVERSPQGRPVVVQAGSSEAGRALAARTAEVIFTAQQTLTDAVAFYADVKGRMAQYGREPEDLKIMPGVMPIVGATQAEAQEKFEELQALIDPTVGLALVSTLTGGFDLSGYPLDGPIPELPETNASKSRQSLTLELARRENLTIRELYLRVAGARGHWQLVGTPAQIADALEERFVHYGADGYNVMPALLPNSLDDFIRLVLPELRRRGLFRSEYEGRTLRENLGLRRPVPRYQREAVTQ</sequence>
<dbReference type="EMBL" id="JAJITC010000005">
    <property type="protein sequence ID" value="MCC8402274.1"/>
    <property type="molecule type" value="Genomic_DNA"/>
</dbReference>
<feature type="domain" description="Luciferase-like" evidence="6">
    <location>
        <begin position="22"/>
        <end position="392"/>
    </location>
</feature>
<gene>
    <name evidence="7" type="ORF">LJ655_10280</name>
</gene>
<dbReference type="NCBIfam" id="TIGR03860">
    <property type="entry name" value="FMN_nitrolo"/>
    <property type="match status" value="1"/>
</dbReference>
<dbReference type="SUPFAM" id="SSF51679">
    <property type="entry name" value="Bacterial luciferase-like"/>
    <property type="match status" value="1"/>
</dbReference>
<keyword evidence="4" id="KW-0503">Monooxygenase</keyword>
<keyword evidence="1" id="KW-0285">Flavoprotein</keyword>